<dbReference type="PANTHER" id="PTHR32285">
    <property type="entry name" value="PROTEIN TRICHOME BIREFRINGENCE-LIKE 9-RELATED"/>
    <property type="match status" value="1"/>
</dbReference>
<evidence type="ECO:0000256" key="4">
    <source>
        <dbReference type="ARBA" id="ARBA00022968"/>
    </source>
</evidence>
<evidence type="ECO:0000256" key="3">
    <source>
        <dbReference type="ARBA" id="ARBA00022692"/>
    </source>
</evidence>
<evidence type="ECO:0000256" key="6">
    <source>
        <dbReference type="ARBA" id="ARBA00023136"/>
    </source>
</evidence>
<evidence type="ECO:0000259" key="7">
    <source>
        <dbReference type="Pfam" id="PF13839"/>
    </source>
</evidence>
<dbReference type="Pfam" id="PF13839">
    <property type="entry name" value="PC-Esterase"/>
    <property type="match status" value="1"/>
</dbReference>
<reference evidence="9 10" key="1">
    <citation type="submission" date="2024-06" db="EMBL/GenBank/DDBJ databases">
        <title>A chromosome level genome sequence of Diviner's sage (Salvia divinorum).</title>
        <authorList>
            <person name="Ford S.A."/>
            <person name="Ro D.-K."/>
            <person name="Ness R.W."/>
            <person name="Phillips M.A."/>
        </authorList>
    </citation>
    <scope>NUCLEOTIDE SEQUENCE [LARGE SCALE GENOMIC DNA]</scope>
    <source>
        <strain evidence="9">SAF-2024a</strain>
        <tissue evidence="9">Leaf</tissue>
    </source>
</reference>
<comment type="subcellular location">
    <subcellularLocation>
        <location evidence="1">Membrane</location>
        <topology evidence="1">Single-pass membrane protein</topology>
    </subcellularLocation>
</comment>
<proteinExistence type="inferred from homology"/>
<keyword evidence="3" id="KW-0812">Transmembrane</keyword>
<sequence>MNTFGKFQMRKKSLKLAPIAAALAIVVAIHLYLSFIGGSSSSSTPHKLPRTFASRAGHKLGAECDLFTGEWVRNPEGPYYTNETCDAIQEHQNCMKFGRPDTDYLKWRWKPDGCELPLFQPDLFLQMVKGKSLAFVGDSVARNHMQSLICLLSKVAHPVESADPLWAKILYQYKEHDFNITIFWTPFLVKTGPSDPSLGRPFDLYLDEPDDAWSSQIAHFDYILISAGPWFFRPSYYHLNRRLHGCLYCPEPDSNVTHLAPAFAYRRAFRTALRAVNDAAGYRGATLVRTFAPSHFEGGAWDRGGDCRRKRPFMRNETALAESASEFRRIQLEELGIAGRVNGGRFVLFDATMAMWLRPDGHPSKYGHLPGAKLVLSNDCVHWCLPGPIDAWNDFLQELLWREIQHE</sequence>
<evidence type="ECO:0000313" key="9">
    <source>
        <dbReference type="EMBL" id="KAL1538880.1"/>
    </source>
</evidence>
<dbReference type="Pfam" id="PF14416">
    <property type="entry name" value="PMR5N"/>
    <property type="match status" value="1"/>
</dbReference>
<keyword evidence="6" id="KW-0472">Membrane</keyword>
<feature type="domain" description="Trichome birefringence-like C-terminal" evidence="7">
    <location>
        <begin position="116"/>
        <end position="398"/>
    </location>
</feature>
<evidence type="ECO:0000256" key="1">
    <source>
        <dbReference type="ARBA" id="ARBA00004167"/>
    </source>
</evidence>
<dbReference type="InterPro" id="IPR025846">
    <property type="entry name" value="TBL_N"/>
</dbReference>
<evidence type="ECO:0000256" key="2">
    <source>
        <dbReference type="ARBA" id="ARBA00007727"/>
    </source>
</evidence>
<organism evidence="9 10">
    <name type="scientific">Salvia divinorum</name>
    <name type="common">Maria pastora</name>
    <name type="synonym">Diviner's sage</name>
    <dbReference type="NCBI Taxonomy" id="28513"/>
    <lineage>
        <taxon>Eukaryota</taxon>
        <taxon>Viridiplantae</taxon>
        <taxon>Streptophyta</taxon>
        <taxon>Embryophyta</taxon>
        <taxon>Tracheophyta</taxon>
        <taxon>Spermatophyta</taxon>
        <taxon>Magnoliopsida</taxon>
        <taxon>eudicotyledons</taxon>
        <taxon>Gunneridae</taxon>
        <taxon>Pentapetalae</taxon>
        <taxon>asterids</taxon>
        <taxon>lamiids</taxon>
        <taxon>Lamiales</taxon>
        <taxon>Lamiaceae</taxon>
        <taxon>Nepetoideae</taxon>
        <taxon>Mentheae</taxon>
        <taxon>Salviinae</taxon>
        <taxon>Salvia</taxon>
        <taxon>Salvia subgen. Calosphace</taxon>
    </lineage>
</organism>
<evidence type="ECO:0000259" key="8">
    <source>
        <dbReference type="Pfam" id="PF14416"/>
    </source>
</evidence>
<keyword evidence="10" id="KW-1185">Reference proteome</keyword>
<comment type="similarity">
    <text evidence="2">Belongs to the PC-esterase family. TBL subfamily.</text>
</comment>
<evidence type="ECO:0000313" key="10">
    <source>
        <dbReference type="Proteomes" id="UP001567538"/>
    </source>
</evidence>
<dbReference type="EMBL" id="JBEAFC010000010">
    <property type="protein sequence ID" value="KAL1538880.1"/>
    <property type="molecule type" value="Genomic_DNA"/>
</dbReference>
<dbReference type="AlphaFoldDB" id="A0ABD1G559"/>
<keyword evidence="4" id="KW-0735">Signal-anchor</keyword>
<comment type="caution">
    <text evidence="9">The sequence shown here is derived from an EMBL/GenBank/DDBJ whole genome shotgun (WGS) entry which is preliminary data.</text>
</comment>
<dbReference type="Proteomes" id="UP001567538">
    <property type="component" value="Unassembled WGS sequence"/>
</dbReference>
<protein>
    <submittedName>
        <fullName evidence="9">Protein trichome birefringence-like 19</fullName>
    </submittedName>
</protein>
<dbReference type="GO" id="GO:0016020">
    <property type="term" value="C:membrane"/>
    <property type="evidence" value="ECO:0007669"/>
    <property type="project" value="UniProtKB-SubCell"/>
</dbReference>
<name>A0ABD1G559_SALDI</name>
<dbReference type="InterPro" id="IPR026057">
    <property type="entry name" value="TBL_C"/>
</dbReference>
<feature type="domain" description="Trichome birefringence-like N-terminal" evidence="8">
    <location>
        <begin position="63"/>
        <end position="115"/>
    </location>
</feature>
<evidence type="ECO:0000256" key="5">
    <source>
        <dbReference type="ARBA" id="ARBA00022989"/>
    </source>
</evidence>
<gene>
    <name evidence="9" type="ORF">AAHA92_27572</name>
</gene>
<dbReference type="InterPro" id="IPR029962">
    <property type="entry name" value="TBL"/>
</dbReference>
<keyword evidence="5" id="KW-1133">Transmembrane helix</keyword>
<dbReference type="PANTHER" id="PTHR32285:SF247">
    <property type="entry name" value="PROTEIN TRICHOME BIREFRINGENCE-LIKE 19"/>
    <property type="match status" value="1"/>
</dbReference>
<accession>A0ABD1G559</accession>